<evidence type="ECO:0000313" key="1">
    <source>
        <dbReference type="EMBL" id="QHU29615.1"/>
    </source>
</evidence>
<proteinExistence type="predicted"/>
<name>A0A6C0LHZ4_9ZZZZ</name>
<reference evidence="1" key="1">
    <citation type="journal article" date="2020" name="Nature">
        <title>Giant virus diversity and host interactions through global metagenomics.</title>
        <authorList>
            <person name="Schulz F."/>
            <person name="Roux S."/>
            <person name="Paez-Espino D."/>
            <person name="Jungbluth S."/>
            <person name="Walsh D.A."/>
            <person name="Denef V.J."/>
            <person name="McMahon K.D."/>
            <person name="Konstantinidis K.T."/>
            <person name="Eloe-Fadrosh E.A."/>
            <person name="Kyrpides N.C."/>
            <person name="Woyke T."/>
        </authorList>
    </citation>
    <scope>NUCLEOTIDE SEQUENCE</scope>
    <source>
        <strain evidence="1">GVMAG-M-3300027804-48</strain>
    </source>
</reference>
<protein>
    <submittedName>
        <fullName evidence="1">Uncharacterized protein</fullName>
    </submittedName>
</protein>
<sequence length="284" mass="34134">MIETIKHEMSEYIGDWFITYLRSLNKIIKYTKGNINFYVLVNGNDDNKEIIIKNLNRIHKFSNNAKIDVYISLSPYKKEFDKTPKLPLSRFNINSGFTFKNINRLIPIDKKIYILRKEEFGKVIFHEYIHHISKIDNSFSSMNIKRLQQHFNIKSDIDPNETIVEFWATIMFLQQISEETNKDFYELFKEELKYSLYKSYQLFELQKKNNGVWFDNTNAYCYIIFKTIIMYNLQEFQKIYTFPYDDTKITDFLIKYSNSLPQVKSNPTKRRPDNSLCFMVNSDN</sequence>
<organism evidence="1">
    <name type="scientific">viral metagenome</name>
    <dbReference type="NCBI Taxonomy" id="1070528"/>
    <lineage>
        <taxon>unclassified sequences</taxon>
        <taxon>metagenomes</taxon>
        <taxon>organismal metagenomes</taxon>
    </lineage>
</organism>
<accession>A0A6C0LHZ4</accession>
<dbReference type="EMBL" id="MN740491">
    <property type="protein sequence ID" value="QHU29615.1"/>
    <property type="molecule type" value="Genomic_DNA"/>
</dbReference>
<dbReference type="AlphaFoldDB" id="A0A6C0LHZ4"/>